<keyword evidence="4" id="KW-0460">Magnesium</keyword>
<feature type="binding site" evidence="4">
    <location>
        <position position="270"/>
    </location>
    <ligand>
        <name>Mg(2+)</name>
        <dbReference type="ChEBI" id="CHEBI:18420"/>
        <label>1</label>
    </ligand>
</feature>
<evidence type="ECO:0000256" key="4">
    <source>
        <dbReference type="PIRSR" id="PIRSR605502-1"/>
    </source>
</evidence>
<dbReference type="GO" id="GO:0003677">
    <property type="term" value="F:DNA binding"/>
    <property type="evidence" value="ECO:0007669"/>
    <property type="project" value="InterPro"/>
</dbReference>
<feature type="binding site" evidence="4">
    <location>
        <position position="273"/>
    </location>
    <ligand>
        <name>Mg(2+)</name>
        <dbReference type="ChEBI" id="CHEBI:18420"/>
        <label>1</label>
    </ligand>
</feature>
<accession>A0A5D6UWR3</accession>
<dbReference type="PANTHER" id="PTHR16222">
    <property type="entry name" value="ADP-RIBOSYLGLYCOHYDROLASE"/>
    <property type="match status" value="1"/>
</dbReference>
<organism evidence="5 6">
    <name type="scientific">Hymenobacter lutimineralis</name>
    <dbReference type="NCBI Taxonomy" id="2606448"/>
    <lineage>
        <taxon>Bacteria</taxon>
        <taxon>Pseudomonadati</taxon>
        <taxon>Bacteroidota</taxon>
        <taxon>Cytophagia</taxon>
        <taxon>Cytophagales</taxon>
        <taxon>Hymenobacteraceae</taxon>
        <taxon>Hymenobacter</taxon>
    </lineage>
</organism>
<dbReference type="InterPro" id="IPR001827">
    <property type="entry name" value="Homeobox_Antennapedia_CS"/>
</dbReference>
<dbReference type="GO" id="GO:0003700">
    <property type="term" value="F:DNA-binding transcription factor activity"/>
    <property type="evidence" value="ECO:0007669"/>
    <property type="project" value="InterPro"/>
</dbReference>
<dbReference type="EMBL" id="VTHL01000019">
    <property type="protein sequence ID" value="TYZ07042.1"/>
    <property type="molecule type" value="Genomic_DNA"/>
</dbReference>
<proteinExistence type="inferred from homology"/>
<feature type="binding site" evidence="4">
    <location>
        <position position="272"/>
    </location>
    <ligand>
        <name>Mg(2+)</name>
        <dbReference type="ChEBI" id="CHEBI:18420"/>
        <label>1</label>
    </ligand>
</feature>
<evidence type="ECO:0000256" key="2">
    <source>
        <dbReference type="ARBA" id="ARBA00022473"/>
    </source>
</evidence>
<sequence length="320" mass="34161">MAPPTQSFVSGSVNKAQQKVLLGKFEACLLCGAIGDAWGSSFENEVGVVNDTTTYYVGGKPAKARKWAITDDTQLTLATCEVLAAGPFDPARLGQQFVAYFRQGQLTGLGASTLKAIHDTEAGIHWTQTGRRGQFAAGNGAAMRIAPFAFYDATTSQHLSDACRITHQNDDAYAGALAVYLAVRAALHQTWTGYNNLLLLLLPDLPDTNLTDRLRELSCLPPDATIAEVAQLGNNGYVVNSVPFALFCASKIRQLGLANLLLQVIATGGDTDTNASIAGQISGALLGLAGIPTELFLKLKQLPEYPWMRKIIDKTLLAGF</sequence>
<gene>
    <name evidence="5" type="ORF">FY528_16170</name>
</gene>
<name>A0A5D6UWR3_9BACT</name>
<comment type="cofactor">
    <cofactor evidence="4">
        <name>Mg(2+)</name>
        <dbReference type="ChEBI" id="CHEBI:18420"/>
    </cofactor>
    <text evidence="4">Binds 2 magnesium ions per subunit.</text>
</comment>
<feature type="binding site" evidence="4">
    <location>
        <position position="72"/>
    </location>
    <ligand>
        <name>Mg(2+)</name>
        <dbReference type="ChEBI" id="CHEBI:18420"/>
        <label>1</label>
    </ligand>
</feature>
<evidence type="ECO:0000256" key="1">
    <source>
        <dbReference type="ARBA" id="ARBA00010702"/>
    </source>
</evidence>
<reference evidence="5 6" key="1">
    <citation type="submission" date="2019-08" db="EMBL/GenBank/DDBJ databases">
        <authorList>
            <person name="Seo M.-J."/>
        </authorList>
    </citation>
    <scope>NUCLEOTIDE SEQUENCE [LARGE SCALE GENOMIC DNA]</scope>
    <source>
        <strain evidence="5 6">KIGAM108</strain>
    </source>
</reference>
<dbReference type="InterPro" id="IPR005502">
    <property type="entry name" value="Ribosyl_crysJ1"/>
</dbReference>
<keyword evidence="2" id="KW-0217">Developmental protein</keyword>
<dbReference type="InterPro" id="IPR036705">
    <property type="entry name" value="Ribosyl_crysJ1_sf"/>
</dbReference>
<evidence type="ECO:0008006" key="7">
    <source>
        <dbReference type="Google" id="ProtNLM"/>
    </source>
</evidence>
<evidence type="ECO:0000256" key="3">
    <source>
        <dbReference type="ARBA" id="ARBA00022801"/>
    </source>
</evidence>
<dbReference type="AlphaFoldDB" id="A0A5D6UWR3"/>
<dbReference type="Proteomes" id="UP000322791">
    <property type="component" value="Unassembled WGS sequence"/>
</dbReference>
<dbReference type="PANTHER" id="PTHR16222:SF24">
    <property type="entry name" value="ADP-RIBOSYLHYDROLASE ARH3"/>
    <property type="match status" value="1"/>
</dbReference>
<comment type="similarity">
    <text evidence="1">Belongs to the ADP-ribosylglycohydrolase family.</text>
</comment>
<feature type="binding site" evidence="4">
    <location>
        <position position="71"/>
    </location>
    <ligand>
        <name>Mg(2+)</name>
        <dbReference type="ChEBI" id="CHEBI:18420"/>
        <label>1</label>
    </ligand>
</feature>
<keyword evidence="3" id="KW-0378">Hydrolase</keyword>
<dbReference type="PROSITE" id="PS00032">
    <property type="entry name" value="ANTENNAPEDIA"/>
    <property type="match status" value="1"/>
</dbReference>
<keyword evidence="6" id="KW-1185">Reference proteome</keyword>
<evidence type="ECO:0000313" key="5">
    <source>
        <dbReference type="EMBL" id="TYZ07042.1"/>
    </source>
</evidence>
<protein>
    <recommendedName>
        <fullName evidence="7">ADP-ribosylglycohydrolase family protein</fullName>
    </recommendedName>
</protein>
<dbReference type="InterPro" id="IPR050792">
    <property type="entry name" value="ADP-ribosylglycohydrolase"/>
</dbReference>
<evidence type="ECO:0000313" key="6">
    <source>
        <dbReference type="Proteomes" id="UP000322791"/>
    </source>
</evidence>
<comment type="caution">
    <text evidence="5">The sequence shown here is derived from an EMBL/GenBank/DDBJ whole genome shotgun (WGS) entry which is preliminary data.</text>
</comment>
<keyword evidence="4" id="KW-0479">Metal-binding</keyword>
<dbReference type="GO" id="GO:0046872">
    <property type="term" value="F:metal ion binding"/>
    <property type="evidence" value="ECO:0007669"/>
    <property type="project" value="UniProtKB-KW"/>
</dbReference>
<dbReference type="GO" id="GO:0016787">
    <property type="term" value="F:hydrolase activity"/>
    <property type="evidence" value="ECO:0007669"/>
    <property type="project" value="UniProtKB-KW"/>
</dbReference>
<dbReference type="Pfam" id="PF03747">
    <property type="entry name" value="ADP_ribosyl_GH"/>
    <property type="match status" value="1"/>
</dbReference>
<feature type="binding site" evidence="4">
    <location>
        <position position="70"/>
    </location>
    <ligand>
        <name>Mg(2+)</name>
        <dbReference type="ChEBI" id="CHEBI:18420"/>
        <label>1</label>
    </ligand>
</feature>
<dbReference type="Gene3D" id="1.10.4080.10">
    <property type="entry name" value="ADP-ribosylation/Crystallin J1"/>
    <property type="match status" value="1"/>
</dbReference>
<dbReference type="SUPFAM" id="SSF101478">
    <property type="entry name" value="ADP-ribosylglycohydrolase"/>
    <property type="match status" value="1"/>
</dbReference>